<evidence type="ECO:0000256" key="2">
    <source>
        <dbReference type="ARBA" id="ARBA00011322"/>
    </source>
</evidence>
<feature type="region of interest" description="Disordered" evidence="5">
    <location>
        <begin position="758"/>
        <end position="790"/>
    </location>
</feature>
<feature type="coiled-coil region" evidence="4">
    <location>
        <begin position="606"/>
        <end position="700"/>
    </location>
</feature>
<evidence type="ECO:0000256" key="5">
    <source>
        <dbReference type="SAM" id="MobiDB-lite"/>
    </source>
</evidence>
<sequence>MKLIAMKFGGFGPYKGEYAIDFAALTRSRMFLIDGETGAGKTTILDCLTFALYGNISGNEKAVLDSGGDGQRVRSRFLMGERAETYVDLIFRSGGDYYEVRRTPKYERPKDRGEGFTSHNATGKLMRIDRGIAALVEAPGNDPERYFAYAGEAGHSEAITSRASDVRPEITRIIGLDREQFSRTIMLAQGQFAMFLSLAPEKRTELIENLFGASIYETIQNELAERRKTMKTGMVQEGIRLAGGIATARTTATRILEQQGLIEKESDGPEHGLEILSNARWGLDREDADKLAYPAREPGEILRSLHETVAGIDVECGKLLRAGETENERAVRELDHARSMQADAEALRAAATKELRDIRALHDVQADGPAVERSRHDLALAVEAQPILDLDKAATTARGEQLGAERQAETLRGQLERLPDAGELEQQREQALRKAAEAGAAHARLEQADAHERLIAAAEQAKAQHGRALLTVEQTREQEEHVRHALADLPDAESIERQLQEIAERLGGEQGLTQKLDHVRRMRKHAEAAETLAATLPGLEQRRKDAEAAQQRAERSLARVENDIRRSGAAQYAIGLEDGESCPVCGSLDHPSPAVAPDSVADAQELDDMKQHVAELRDAAEQARADMRAIRQQIDTHREQSEGTGVEQADARIKVITASIRALDEARQQRDELRDTQQRIAAATKKAQQAHTMLAAAEAKAEETGNAATAATKQAEGHTKTTVAAERAAARRQLDTAEQAAHEAARLKQAIDERAELERRHTQAQAQADAAARSTAESEAKRDRALTESEHFATISEATAAGLDERERATIQQRVRHHEDALHTATANLTRSRNELKEALTGIGDDDASELGVAEPAATPDADTAYTDAGEPTPLGAAIAAIDTGALSAATQEAERHAAETGRRIGALTALAQDWHTQAKRMERTAGTWTEQAARFAPLERMAALAAGDNKASGANNGLTLTTYAVTERFRDVLDRANELLGDIQGGVYELRLVTEAPANGNRKTGLGITVFDRRTEQTRNPGTLSGGETFFVSLALALALADIIQAENGGISMDTLFVDEGFGTLSQDYLADVMDMLRRISRTRDVGIISHVDWLKDQIAERISVSRVTPDGESRLEVIA</sequence>
<evidence type="ECO:0000313" key="8">
    <source>
        <dbReference type="Proteomes" id="UP000235034"/>
    </source>
</evidence>
<dbReference type="GO" id="GO:0016887">
    <property type="term" value="F:ATP hydrolysis activity"/>
    <property type="evidence" value="ECO:0007669"/>
    <property type="project" value="InterPro"/>
</dbReference>
<reference evidence="7 8" key="1">
    <citation type="submission" date="2017-07" db="EMBL/GenBank/DDBJ databases">
        <title>Bifidobacterium novel species.</title>
        <authorList>
            <person name="Lugli G.A."/>
            <person name="Milani C."/>
            <person name="Duranti S."/>
            <person name="Mangifesta M."/>
        </authorList>
    </citation>
    <scope>NUCLEOTIDE SEQUENCE [LARGE SCALE GENOMIC DNA]</scope>
    <source>
        <strain evidence="7 8">77</strain>
    </source>
</reference>
<evidence type="ECO:0000313" key="7">
    <source>
        <dbReference type="EMBL" id="PLS29161.1"/>
    </source>
</evidence>
<evidence type="ECO:0000256" key="1">
    <source>
        <dbReference type="ARBA" id="ARBA00006930"/>
    </source>
</evidence>
<protein>
    <recommendedName>
        <fullName evidence="3">Nuclease SbcCD subunit C</fullName>
    </recommendedName>
</protein>
<dbReference type="PANTHER" id="PTHR32114:SF2">
    <property type="entry name" value="ABC TRANSPORTER ABCH.3"/>
    <property type="match status" value="1"/>
</dbReference>
<dbReference type="InterPro" id="IPR038729">
    <property type="entry name" value="Rad50/SbcC_AAA"/>
</dbReference>
<evidence type="ECO:0000259" key="6">
    <source>
        <dbReference type="Pfam" id="PF13476"/>
    </source>
</evidence>
<comment type="subunit">
    <text evidence="2">Heterodimer of SbcC and SbcD.</text>
</comment>
<proteinExistence type="inferred from homology"/>
<feature type="compositionally biased region" description="Low complexity" evidence="5">
    <location>
        <begin position="763"/>
        <end position="775"/>
    </location>
</feature>
<gene>
    <name evidence="7" type="ORF">Uis4E_0739</name>
</gene>
<feature type="coiled-coil region" evidence="4">
    <location>
        <begin position="536"/>
        <end position="563"/>
    </location>
</feature>
<keyword evidence="8" id="KW-1185">Reference proteome</keyword>
<feature type="domain" description="Rad50/SbcC-type AAA" evidence="6">
    <location>
        <begin position="10"/>
        <end position="220"/>
    </location>
</feature>
<feature type="compositionally biased region" description="Basic and acidic residues" evidence="5">
    <location>
        <begin position="776"/>
        <end position="790"/>
    </location>
</feature>
<dbReference type="Pfam" id="PF13558">
    <property type="entry name" value="SbcC_Walker_B"/>
    <property type="match status" value="1"/>
</dbReference>
<dbReference type="AlphaFoldDB" id="A0A2N5J4M9"/>
<organism evidence="7 8">
    <name type="scientific">Bifidobacterium parmae</name>
    <dbReference type="NCBI Taxonomy" id="361854"/>
    <lineage>
        <taxon>Bacteria</taxon>
        <taxon>Bacillati</taxon>
        <taxon>Actinomycetota</taxon>
        <taxon>Actinomycetes</taxon>
        <taxon>Bifidobacteriales</taxon>
        <taxon>Bifidobacteriaceae</taxon>
        <taxon>Bifidobacterium</taxon>
    </lineage>
</organism>
<keyword evidence="4" id="KW-0175">Coiled coil</keyword>
<accession>A0A2N5J4M9</accession>
<feature type="coiled-coil region" evidence="4">
    <location>
        <begin position="421"/>
        <end position="448"/>
    </location>
</feature>
<dbReference type="Gene3D" id="3.40.50.300">
    <property type="entry name" value="P-loop containing nucleotide triphosphate hydrolases"/>
    <property type="match status" value="2"/>
</dbReference>
<dbReference type="Proteomes" id="UP000235034">
    <property type="component" value="Unassembled WGS sequence"/>
</dbReference>
<dbReference type="PANTHER" id="PTHR32114">
    <property type="entry name" value="ABC TRANSPORTER ABCH.3"/>
    <property type="match status" value="1"/>
</dbReference>
<dbReference type="SUPFAM" id="SSF52540">
    <property type="entry name" value="P-loop containing nucleoside triphosphate hydrolases"/>
    <property type="match status" value="1"/>
</dbReference>
<dbReference type="EMBL" id="NMWT01000008">
    <property type="protein sequence ID" value="PLS29161.1"/>
    <property type="molecule type" value="Genomic_DNA"/>
</dbReference>
<dbReference type="Pfam" id="PF13476">
    <property type="entry name" value="AAA_23"/>
    <property type="match status" value="1"/>
</dbReference>
<comment type="caution">
    <text evidence="7">The sequence shown here is derived from an EMBL/GenBank/DDBJ whole genome shotgun (WGS) entry which is preliminary data.</text>
</comment>
<name>A0A2N5J4M9_9BIFI</name>
<dbReference type="RefSeq" id="WP_165784835.1">
    <property type="nucleotide sequence ID" value="NZ_NMWT01000008.1"/>
</dbReference>
<comment type="similarity">
    <text evidence="1">Belongs to the SMC family. SbcC subfamily.</text>
</comment>
<evidence type="ECO:0000256" key="4">
    <source>
        <dbReference type="SAM" id="Coils"/>
    </source>
</evidence>
<dbReference type="GO" id="GO:0006302">
    <property type="term" value="P:double-strand break repair"/>
    <property type="evidence" value="ECO:0007669"/>
    <property type="project" value="InterPro"/>
</dbReference>
<evidence type="ECO:0000256" key="3">
    <source>
        <dbReference type="ARBA" id="ARBA00013368"/>
    </source>
</evidence>
<dbReference type="InterPro" id="IPR027417">
    <property type="entry name" value="P-loop_NTPase"/>
</dbReference>